<comment type="caution">
    <text evidence="3">The sequence shown here is derived from an EMBL/GenBank/DDBJ whole genome shotgun (WGS) entry which is preliminary data.</text>
</comment>
<dbReference type="PANTHER" id="PTHR47297">
    <property type="match status" value="1"/>
</dbReference>
<dbReference type="InterPro" id="IPR036380">
    <property type="entry name" value="Isochorismatase-like_sf"/>
</dbReference>
<organism evidence="3 4">
    <name type="scientific">Bittarella massiliensis</name>
    <name type="common">ex Durand et al. 2017</name>
    <dbReference type="NCBI Taxonomy" id="1720313"/>
    <lineage>
        <taxon>Bacteria</taxon>
        <taxon>Bacillati</taxon>
        <taxon>Bacillota</taxon>
        <taxon>Clostridia</taxon>
        <taxon>Eubacteriales</taxon>
        <taxon>Oscillospiraceae</taxon>
        <taxon>Bittarella (ex Durand et al. 2017)</taxon>
    </lineage>
</organism>
<dbReference type="Gene3D" id="3.40.50.850">
    <property type="entry name" value="Isochorismatase-like"/>
    <property type="match status" value="1"/>
</dbReference>
<dbReference type="InterPro" id="IPR000868">
    <property type="entry name" value="Isochorismatase-like_dom"/>
</dbReference>
<evidence type="ECO:0000313" key="3">
    <source>
        <dbReference type="EMBL" id="SHG20513.1"/>
    </source>
</evidence>
<keyword evidence="5" id="KW-1185">Reference proteome</keyword>
<dbReference type="Proteomes" id="UP000184089">
    <property type="component" value="Unassembled WGS sequence"/>
</dbReference>
<dbReference type="EMBL" id="WWVX01000001">
    <property type="protein sequence ID" value="MZL68196.1"/>
    <property type="molecule type" value="Genomic_DNA"/>
</dbReference>
<dbReference type="RefSeq" id="WP_021660470.1">
    <property type="nucleotide sequence ID" value="NZ_FQVY01000002.1"/>
</dbReference>
<accession>A0AAQ1RWD5</accession>
<dbReference type="Proteomes" id="UP000474718">
    <property type="component" value="Unassembled WGS sequence"/>
</dbReference>
<reference evidence="3" key="2">
    <citation type="submission" date="2016-11" db="EMBL/GenBank/DDBJ databases">
        <authorList>
            <person name="Varghese N."/>
            <person name="Submissions S."/>
        </authorList>
    </citation>
    <scope>NUCLEOTIDE SEQUENCE</scope>
    <source>
        <strain evidence="3">DSM 4029</strain>
    </source>
</reference>
<dbReference type="PANTHER" id="PTHR47297:SF2">
    <property type="entry name" value="OS02G0606800 PROTEIN"/>
    <property type="match status" value="1"/>
</dbReference>
<proteinExistence type="predicted"/>
<evidence type="ECO:0000259" key="1">
    <source>
        <dbReference type="Pfam" id="PF00857"/>
    </source>
</evidence>
<protein>
    <submittedName>
        <fullName evidence="2">Isochorismatase family protein</fullName>
    </submittedName>
    <submittedName>
        <fullName evidence="3">Nicotinamidase-related amidase</fullName>
    </submittedName>
</protein>
<dbReference type="AlphaFoldDB" id="A0AAQ1RWD5"/>
<feature type="domain" description="Isochorismatase-like" evidence="1">
    <location>
        <begin position="42"/>
        <end position="192"/>
    </location>
</feature>
<reference evidence="2 5" key="3">
    <citation type="journal article" date="2019" name="Nat. Med.">
        <title>A library of human gut bacterial isolates paired with longitudinal multiomics data enables mechanistic microbiome research.</title>
        <authorList>
            <person name="Poyet M."/>
            <person name="Groussin M."/>
            <person name="Gibbons S.M."/>
            <person name="Avila-Pacheco J."/>
            <person name="Jiang X."/>
            <person name="Kearney S.M."/>
            <person name="Perrotta A.R."/>
            <person name="Berdy B."/>
            <person name="Zhao S."/>
            <person name="Lieberman T.D."/>
            <person name="Swanson P.K."/>
            <person name="Smith M."/>
            <person name="Roesemann S."/>
            <person name="Alexander J.E."/>
            <person name="Rich S.A."/>
            <person name="Livny J."/>
            <person name="Vlamakis H."/>
            <person name="Clish C."/>
            <person name="Bullock K."/>
            <person name="Deik A."/>
            <person name="Scott J."/>
            <person name="Pierce K.A."/>
            <person name="Xavier R.J."/>
            <person name="Alm E.J."/>
        </authorList>
    </citation>
    <scope>NUCLEOTIDE SEQUENCE [LARGE SCALE GENOMIC DNA]</scope>
    <source>
        <strain evidence="2 5">BIOML-A2</strain>
    </source>
</reference>
<dbReference type="GO" id="GO:0019365">
    <property type="term" value="P:pyridine nucleotide salvage"/>
    <property type="evidence" value="ECO:0007669"/>
    <property type="project" value="InterPro"/>
</dbReference>
<dbReference type="EMBL" id="FQVY01000002">
    <property type="protein sequence ID" value="SHG20513.1"/>
    <property type="molecule type" value="Genomic_DNA"/>
</dbReference>
<evidence type="ECO:0000313" key="5">
    <source>
        <dbReference type="Proteomes" id="UP000474718"/>
    </source>
</evidence>
<dbReference type="CDD" id="cd00431">
    <property type="entry name" value="cysteine_hydrolases"/>
    <property type="match status" value="1"/>
</dbReference>
<dbReference type="GO" id="GO:0008936">
    <property type="term" value="F:nicotinamidase activity"/>
    <property type="evidence" value="ECO:0007669"/>
    <property type="project" value="InterPro"/>
</dbReference>
<dbReference type="InterPro" id="IPR044717">
    <property type="entry name" value="NIC1"/>
</dbReference>
<reference evidence="4" key="1">
    <citation type="submission" date="2016-11" db="EMBL/GenBank/DDBJ databases">
        <authorList>
            <person name="Jaros S."/>
            <person name="Januszkiewicz K."/>
            <person name="Wedrychowicz H."/>
        </authorList>
    </citation>
    <scope>NUCLEOTIDE SEQUENCE [LARGE SCALE GENOMIC DNA]</scope>
    <source>
        <strain evidence="4">DSM 4029</strain>
    </source>
</reference>
<sequence>MDLHAIDYQAAFVEAAKQVEGSLRDLPAAHLDEFPAEGTVCAVVDLNVGFCRQGALASPYADAVVPRAAALARACAERQIYTLAYTDCHRDDSPEFSAYPPHCVKGSGEEKVVEQIAAVPGIKIVEKASTNGFLNWYIKELLDRYEVGHLIVTGCVTDICVYQLATTCKAYANAEGRELDVVVPLDCVDTFDIPGVHGRDFYNAVFAASMQANGVRLVERIEW</sequence>
<gene>
    <name evidence="2" type="ORF">GT747_00205</name>
    <name evidence="3" type="ORF">SAMN05444424_1866</name>
</gene>
<evidence type="ECO:0000313" key="2">
    <source>
        <dbReference type="EMBL" id="MZL68196.1"/>
    </source>
</evidence>
<dbReference type="SUPFAM" id="SSF52499">
    <property type="entry name" value="Isochorismatase-like hydrolases"/>
    <property type="match status" value="1"/>
</dbReference>
<evidence type="ECO:0000313" key="4">
    <source>
        <dbReference type="Proteomes" id="UP000184089"/>
    </source>
</evidence>
<dbReference type="Pfam" id="PF00857">
    <property type="entry name" value="Isochorismatase"/>
    <property type="match status" value="1"/>
</dbReference>
<name>A0AAQ1RWD5_9FIRM</name>